<dbReference type="Gene3D" id="3.90.420.10">
    <property type="entry name" value="Oxidoreductase, molybdopterin-binding domain"/>
    <property type="match status" value="1"/>
</dbReference>
<gene>
    <name evidence="2" type="ORF">A5760_19785</name>
</gene>
<dbReference type="Pfam" id="PF00174">
    <property type="entry name" value="Oxidored_molyb"/>
    <property type="match status" value="1"/>
</dbReference>
<dbReference type="InterPro" id="IPR000572">
    <property type="entry name" value="OxRdtase_Mopterin-bd_dom"/>
</dbReference>
<sequence>MSIVNKGFRGRRVESALELPPGQHLTADFPVLQAGPTPRIDLDDWRFTIHDELGTQHEWTWSQLKLLPSERLEVDIHCVTTWSKLNTKWEGVSLDTLFESIDTAAGFALVGSYGGYTTNLPLGDLLGGKAWIVYAYQGAPLTAVHGGPARLLVPHLYFWKSAKWVRSIQLRDSDAPGFWERLGYHNYGDPWREQRYAGD</sequence>
<dbReference type="PANTHER" id="PTHR43032">
    <property type="entry name" value="PROTEIN-METHIONINE-SULFOXIDE REDUCTASE"/>
    <property type="match status" value="1"/>
</dbReference>
<dbReference type="Proteomes" id="UP000091914">
    <property type="component" value="Unassembled WGS sequence"/>
</dbReference>
<name>A0A1A0VAT0_9MYCO</name>
<dbReference type="PANTHER" id="PTHR43032:SF4">
    <property type="entry name" value="OXIDOREDUCTASE MOLYBDOPTERIN-BINDING DOMAIN-CONTAINING PROTEIN"/>
    <property type="match status" value="1"/>
</dbReference>
<dbReference type="OrthoDB" id="9795587at2"/>
<evidence type="ECO:0000259" key="1">
    <source>
        <dbReference type="Pfam" id="PF00174"/>
    </source>
</evidence>
<feature type="domain" description="Oxidoreductase molybdopterin-binding" evidence="1">
    <location>
        <begin position="35"/>
        <end position="179"/>
    </location>
</feature>
<reference evidence="2 3" key="1">
    <citation type="submission" date="2016-06" db="EMBL/GenBank/DDBJ databases">
        <authorList>
            <person name="Kjaerup R.B."/>
            <person name="Dalgaard T.S."/>
            <person name="Juul-Madsen H.R."/>
        </authorList>
    </citation>
    <scope>NUCLEOTIDE SEQUENCE [LARGE SCALE GENOMIC DNA]</scope>
    <source>
        <strain evidence="2 3">852002-51834_SCH5396731</strain>
    </source>
</reference>
<dbReference type="CDD" id="cd02109">
    <property type="entry name" value="arch_bact_SO_family_Moco"/>
    <property type="match status" value="1"/>
</dbReference>
<proteinExistence type="predicted"/>
<protein>
    <submittedName>
        <fullName evidence="2">Molybdopterin-binding protein</fullName>
    </submittedName>
</protein>
<comment type="caution">
    <text evidence="2">The sequence shown here is derived from an EMBL/GenBank/DDBJ whole genome shotgun (WGS) entry which is preliminary data.</text>
</comment>
<dbReference type="EMBL" id="LZSX01000088">
    <property type="protein sequence ID" value="OBB80329.1"/>
    <property type="molecule type" value="Genomic_DNA"/>
</dbReference>
<organism evidence="2 3">
    <name type="scientific">Mycobacterium colombiense</name>
    <dbReference type="NCBI Taxonomy" id="339268"/>
    <lineage>
        <taxon>Bacteria</taxon>
        <taxon>Bacillati</taxon>
        <taxon>Actinomycetota</taxon>
        <taxon>Actinomycetes</taxon>
        <taxon>Mycobacteriales</taxon>
        <taxon>Mycobacteriaceae</taxon>
        <taxon>Mycobacterium</taxon>
        <taxon>Mycobacterium avium complex (MAC)</taxon>
    </lineage>
</organism>
<evidence type="ECO:0000313" key="2">
    <source>
        <dbReference type="EMBL" id="OBB80329.1"/>
    </source>
</evidence>
<dbReference type="SUPFAM" id="SSF56524">
    <property type="entry name" value="Oxidoreductase molybdopterin-binding domain"/>
    <property type="match status" value="1"/>
</dbReference>
<dbReference type="InterPro" id="IPR036374">
    <property type="entry name" value="OxRdtase_Mopterin-bd_sf"/>
</dbReference>
<evidence type="ECO:0000313" key="3">
    <source>
        <dbReference type="Proteomes" id="UP000091914"/>
    </source>
</evidence>
<accession>A0A1A0VAT0</accession>
<dbReference type="AlphaFoldDB" id="A0A1A0VAT0"/>
<dbReference type="RefSeq" id="WP_064884565.1">
    <property type="nucleotide sequence ID" value="NZ_LZSX01000088.1"/>
</dbReference>